<feature type="binding site" evidence="10">
    <location>
        <position position="189"/>
    </location>
    <ligand>
        <name>ATP</name>
        <dbReference type="ChEBI" id="CHEBI:30616"/>
    </ligand>
</feature>
<evidence type="ECO:0000256" key="6">
    <source>
        <dbReference type="ARBA" id="ARBA00022840"/>
    </source>
</evidence>
<gene>
    <name evidence="16" type="ORF">PYX00_002235</name>
</gene>
<dbReference type="GO" id="GO:0030261">
    <property type="term" value="P:chromosome condensation"/>
    <property type="evidence" value="ECO:0007669"/>
    <property type="project" value="UniProtKB-ARBA"/>
</dbReference>
<comment type="caution">
    <text evidence="16">The sequence shown here is derived from an EMBL/GenBank/DDBJ whole genome shotgun (WGS) entry which is preliminary data.</text>
</comment>
<dbReference type="FunFam" id="1.10.510.10:FF:000235">
    <property type="entry name" value="Serine/threonine-protein kinase ark1"/>
    <property type="match status" value="1"/>
</dbReference>
<name>A0AAW2II61_9NEOP</name>
<dbReference type="GO" id="GO:0006325">
    <property type="term" value="P:chromatin organization"/>
    <property type="evidence" value="ECO:0007669"/>
    <property type="project" value="UniProtKB-ARBA"/>
</dbReference>
<comment type="catalytic activity">
    <reaction evidence="7 14">
        <text>L-threonyl-[protein] + ATP = O-phospho-L-threonyl-[protein] + ADP + H(+)</text>
        <dbReference type="Rhea" id="RHEA:46608"/>
        <dbReference type="Rhea" id="RHEA-COMP:11060"/>
        <dbReference type="Rhea" id="RHEA-COMP:11605"/>
        <dbReference type="ChEBI" id="CHEBI:15378"/>
        <dbReference type="ChEBI" id="CHEBI:30013"/>
        <dbReference type="ChEBI" id="CHEBI:30616"/>
        <dbReference type="ChEBI" id="CHEBI:61977"/>
        <dbReference type="ChEBI" id="CHEBI:456216"/>
        <dbReference type="EC" id="2.7.11.1"/>
    </reaction>
</comment>
<evidence type="ECO:0000256" key="7">
    <source>
        <dbReference type="ARBA" id="ARBA00047899"/>
    </source>
</evidence>
<dbReference type="AlphaFoldDB" id="A0AAW2II61"/>
<feature type="binding site" evidence="10">
    <location>
        <position position="56"/>
    </location>
    <ligand>
        <name>ATP</name>
        <dbReference type="ChEBI" id="CHEBI:30616"/>
    </ligand>
</feature>
<dbReference type="InterPro" id="IPR011009">
    <property type="entry name" value="Kinase-like_dom_sf"/>
</dbReference>
<dbReference type="InterPro" id="IPR017441">
    <property type="entry name" value="Protein_kinase_ATP_BS"/>
</dbReference>
<dbReference type="EMBL" id="JARGDH010000001">
    <property type="protein sequence ID" value="KAL0281170.1"/>
    <property type="molecule type" value="Genomic_DNA"/>
</dbReference>
<dbReference type="PROSITE" id="PS00107">
    <property type="entry name" value="PROTEIN_KINASE_ATP"/>
    <property type="match status" value="1"/>
</dbReference>
<evidence type="ECO:0000256" key="4">
    <source>
        <dbReference type="ARBA" id="ARBA00022741"/>
    </source>
</evidence>
<evidence type="ECO:0000256" key="11">
    <source>
        <dbReference type="PIRSR" id="PIRSR630616-3"/>
    </source>
</evidence>
<comment type="catalytic activity">
    <reaction evidence="8 14">
        <text>L-seryl-[protein] + ATP = O-phospho-L-seryl-[protein] + ADP + H(+)</text>
        <dbReference type="Rhea" id="RHEA:17989"/>
        <dbReference type="Rhea" id="RHEA-COMP:9863"/>
        <dbReference type="Rhea" id="RHEA-COMP:11604"/>
        <dbReference type="ChEBI" id="CHEBI:15378"/>
        <dbReference type="ChEBI" id="CHEBI:29999"/>
        <dbReference type="ChEBI" id="CHEBI:30616"/>
        <dbReference type="ChEBI" id="CHEBI:83421"/>
        <dbReference type="ChEBI" id="CHEBI:456216"/>
        <dbReference type="EC" id="2.7.11.1"/>
    </reaction>
</comment>
<comment type="subcellular location">
    <subcellularLocation>
        <location evidence="1">Midbody</location>
    </subcellularLocation>
</comment>
<sequence length="323" mass="37202">MGEEKIDEIFNVAPDASPATKTVVEKMKSHVLSRNKKPYNWSYDDFEIGAPLGSGKFGRVYLARDKHCHLVFALKLMHKSEIVKNSVERQVLREIEIQSHLKHPNILNLFTYFDDERFVYLVLEFAAGGELYTKMHASPGMHFNEAQSSKYMYQVVDALEYCHSKRVIHRDIKPENILLSGNDDIKLSDFGWSVHAPNSTRRTMCGTLDYLPPEMILRENYNEQVDHWCLGVLCYEFLVGRPPFESSGTQETYQKIKAATYTFPSHVTPGAKDLIQRLLCKRPKDRIPLRQIKSHPWILANYTPTRNNAGDEGKRLLELIVAE</sequence>
<feature type="cross-link" description="Glycyl lysine isopeptide (Lys-Gly) (interchain with G-Cter in SUMO2)" evidence="11">
    <location>
        <position position="173"/>
    </location>
</feature>
<evidence type="ECO:0000256" key="8">
    <source>
        <dbReference type="ARBA" id="ARBA00048679"/>
    </source>
</evidence>
<dbReference type="PROSITE" id="PS50011">
    <property type="entry name" value="PROTEIN_KINASE_DOM"/>
    <property type="match status" value="1"/>
</dbReference>
<evidence type="ECO:0000256" key="14">
    <source>
        <dbReference type="RuleBase" id="RU367134"/>
    </source>
</evidence>
<dbReference type="InterPro" id="IPR000719">
    <property type="entry name" value="Prot_kinase_dom"/>
</dbReference>
<dbReference type="Gene3D" id="3.30.200.20">
    <property type="entry name" value="Phosphorylase Kinase, domain 1"/>
    <property type="match status" value="1"/>
</dbReference>
<feature type="binding site" evidence="10">
    <location>
        <begin position="124"/>
        <end position="126"/>
    </location>
    <ligand>
        <name>ATP</name>
        <dbReference type="ChEBI" id="CHEBI:30616"/>
    </ligand>
</feature>
<dbReference type="InterPro" id="IPR008271">
    <property type="entry name" value="Ser/Thr_kinase_AS"/>
</dbReference>
<evidence type="ECO:0000256" key="1">
    <source>
        <dbReference type="ARBA" id="ARBA00004214"/>
    </source>
</evidence>
<dbReference type="PANTHER" id="PTHR24350">
    <property type="entry name" value="SERINE/THREONINE-PROTEIN KINASE IAL-RELATED"/>
    <property type="match status" value="1"/>
</dbReference>
<evidence type="ECO:0000256" key="10">
    <source>
        <dbReference type="PIRSR" id="PIRSR630616-2"/>
    </source>
</evidence>
<keyword evidence="5 14" id="KW-0418">Kinase</keyword>
<dbReference type="GO" id="GO:0005524">
    <property type="term" value="F:ATP binding"/>
    <property type="evidence" value="ECO:0007669"/>
    <property type="project" value="UniProtKB-UniRule"/>
</dbReference>
<dbReference type="GO" id="GO:0000070">
    <property type="term" value="P:mitotic sister chromatid segregation"/>
    <property type="evidence" value="ECO:0007669"/>
    <property type="project" value="UniProtKB-ARBA"/>
</dbReference>
<dbReference type="InterPro" id="IPR030616">
    <property type="entry name" value="Aur-like"/>
</dbReference>
<comment type="similarity">
    <text evidence="14">Belongs to the protein kinase superfamily. Ser/Thr protein kinase family. Aurora subfamily.</text>
</comment>
<feature type="active site" description="Proton acceptor" evidence="9">
    <location>
        <position position="171"/>
    </location>
</feature>
<evidence type="ECO:0000256" key="3">
    <source>
        <dbReference type="ARBA" id="ARBA00022679"/>
    </source>
</evidence>
<keyword evidence="6 10" id="KW-0067">ATP-binding</keyword>
<accession>A0AAW2II61</accession>
<evidence type="ECO:0000313" key="16">
    <source>
        <dbReference type="EMBL" id="KAL0281170.1"/>
    </source>
</evidence>
<dbReference type="Gene3D" id="1.10.510.10">
    <property type="entry name" value="Transferase(Phosphotransferase) domain 1"/>
    <property type="match status" value="1"/>
</dbReference>
<dbReference type="GO" id="GO:0030496">
    <property type="term" value="C:midbody"/>
    <property type="evidence" value="ECO:0007669"/>
    <property type="project" value="UniProtKB-SubCell"/>
</dbReference>
<dbReference type="PROSITE" id="PS00108">
    <property type="entry name" value="PROTEIN_KINASE_ST"/>
    <property type="match status" value="1"/>
</dbReference>
<keyword evidence="2 13" id="KW-0723">Serine/threonine-protein kinase</keyword>
<dbReference type="EC" id="2.7.11.1" evidence="14"/>
<evidence type="ECO:0000256" key="13">
    <source>
        <dbReference type="RuleBase" id="RU000304"/>
    </source>
</evidence>
<dbReference type="GO" id="GO:0032506">
    <property type="term" value="P:cytokinetic process"/>
    <property type="evidence" value="ECO:0007669"/>
    <property type="project" value="UniProtKB-ARBA"/>
</dbReference>
<organism evidence="16">
    <name type="scientific">Menopon gallinae</name>
    <name type="common">poultry shaft louse</name>
    <dbReference type="NCBI Taxonomy" id="328185"/>
    <lineage>
        <taxon>Eukaryota</taxon>
        <taxon>Metazoa</taxon>
        <taxon>Ecdysozoa</taxon>
        <taxon>Arthropoda</taxon>
        <taxon>Hexapoda</taxon>
        <taxon>Insecta</taxon>
        <taxon>Pterygota</taxon>
        <taxon>Neoptera</taxon>
        <taxon>Paraneoptera</taxon>
        <taxon>Psocodea</taxon>
        <taxon>Troctomorpha</taxon>
        <taxon>Phthiraptera</taxon>
        <taxon>Amblycera</taxon>
        <taxon>Menoponidae</taxon>
        <taxon>Menopon</taxon>
    </lineage>
</organism>
<evidence type="ECO:0000256" key="12">
    <source>
        <dbReference type="PROSITE-ProRule" id="PRU10141"/>
    </source>
</evidence>
<dbReference type="CDD" id="cd14007">
    <property type="entry name" value="STKc_Aurora"/>
    <property type="match status" value="1"/>
</dbReference>
<feature type="domain" description="Protein kinase" evidence="15">
    <location>
        <begin position="46"/>
        <end position="298"/>
    </location>
</feature>
<dbReference type="GO" id="GO:0004674">
    <property type="term" value="F:protein serine/threonine kinase activity"/>
    <property type="evidence" value="ECO:0007669"/>
    <property type="project" value="UniProtKB-KW"/>
</dbReference>
<evidence type="ECO:0000256" key="2">
    <source>
        <dbReference type="ARBA" id="ARBA00022527"/>
    </source>
</evidence>
<dbReference type="SUPFAM" id="SSF56112">
    <property type="entry name" value="Protein kinase-like (PK-like)"/>
    <property type="match status" value="1"/>
</dbReference>
<dbReference type="FunFam" id="3.30.200.20:FF:000042">
    <property type="entry name" value="Aurora kinase A"/>
    <property type="match status" value="1"/>
</dbReference>
<dbReference type="Pfam" id="PF00069">
    <property type="entry name" value="Pkinase"/>
    <property type="match status" value="1"/>
</dbReference>
<feature type="binding site" evidence="10 12">
    <location>
        <position position="75"/>
    </location>
    <ligand>
        <name>ATP</name>
        <dbReference type="ChEBI" id="CHEBI:30616"/>
    </ligand>
</feature>
<evidence type="ECO:0000259" key="15">
    <source>
        <dbReference type="PROSITE" id="PS50011"/>
    </source>
</evidence>
<reference evidence="16" key="1">
    <citation type="journal article" date="2024" name="Gigascience">
        <title>Chromosome-level genome of the poultry shaft louse Menopon gallinae provides insight into the host-switching and adaptive evolution of parasitic lice.</title>
        <authorList>
            <person name="Xu Y."/>
            <person name="Ma L."/>
            <person name="Liu S."/>
            <person name="Liang Y."/>
            <person name="Liu Q."/>
            <person name="He Z."/>
            <person name="Tian L."/>
            <person name="Duan Y."/>
            <person name="Cai W."/>
            <person name="Li H."/>
            <person name="Song F."/>
        </authorList>
    </citation>
    <scope>NUCLEOTIDE SEQUENCE</scope>
    <source>
        <strain evidence="16">Cailab_2023a</strain>
    </source>
</reference>
<dbReference type="SMART" id="SM00220">
    <property type="entry name" value="S_TKc"/>
    <property type="match status" value="1"/>
</dbReference>
<keyword evidence="3 14" id="KW-0808">Transferase</keyword>
<evidence type="ECO:0000256" key="5">
    <source>
        <dbReference type="ARBA" id="ARBA00022777"/>
    </source>
</evidence>
<feature type="binding site" evidence="10">
    <location>
        <begin position="175"/>
        <end position="176"/>
    </location>
    <ligand>
        <name>ATP</name>
        <dbReference type="ChEBI" id="CHEBI:30616"/>
    </ligand>
</feature>
<protein>
    <recommendedName>
        <fullName evidence="14">Aurora kinase</fullName>
        <ecNumber evidence="14">2.7.11.1</ecNumber>
    </recommendedName>
</protein>
<keyword evidence="4 10" id="KW-0547">Nucleotide-binding</keyword>
<evidence type="ECO:0000256" key="9">
    <source>
        <dbReference type="PIRSR" id="PIRSR630616-1"/>
    </source>
</evidence>
<proteinExistence type="inferred from homology"/>